<evidence type="ECO:0000256" key="3">
    <source>
        <dbReference type="PROSITE-ProRule" id="PRU00023"/>
    </source>
</evidence>
<dbReference type="VEuPathDB" id="CryptoDB:Vbra_10061"/>
<dbReference type="InterPro" id="IPR036770">
    <property type="entry name" value="Ankyrin_rpt-contain_sf"/>
</dbReference>
<organism evidence="4 5">
    <name type="scientific">Vitrella brassicaformis (strain CCMP3155)</name>
    <dbReference type="NCBI Taxonomy" id="1169540"/>
    <lineage>
        <taxon>Eukaryota</taxon>
        <taxon>Sar</taxon>
        <taxon>Alveolata</taxon>
        <taxon>Colpodellida</taxon>
        <taxon>Vitrellaceae</taxon>
        <taxon>Vitrella</taxon>
    </lineage>
</organism>
<keyword evidence="2 3" id="KW-0040">ANK repeat</keyword>
<keyword evidence="1" id="KW-0677">Repeat</keyword>
<dbReference type="Proteomes" id="UP000041254">
    <property type="component" value="Unassembled WGS sequence"/>
</dbReference>
<evidence type="ECO:0000313" key="4">
    <source>
        <dbReference type="EMBL" id="CEM30734.1"/>
    </source>
</evidence>
<dbReference type="PROSITE" id="PS50088">
    <property type="entry name" value="ANK_REPEAT"/>
    <property type="match status" value="2"/>
</dbReference>
<dbReference type="PROSITE" id="PS50297">
    <property type="entry name" value="ANK_REP_REGION"/>
    <property type="match status" value="2"/>
</dbReference>
<proteinExistence type="predicted"/>
<name>A0A0G4GL27_VITBC</name>
<evidence type="ECO:0000256" key="1">
    <source>
        <dbReference type="ARBA" id="ARBA00022737"/>
    </source>
</evidence>
<dbReference type="PANTHER" id="PTHR24173">
    <property type="entry name" value="ANKYRIN REPEAT CONTAINING"/>
    <property type="match status" value="1"/>
</dbReference>
<keyword evidence="5" id="KW-1185">Reference proteome</keyword>
<reference evidence="4 5" key="1">
    <citation type="submission" date="2014-11" db="EMBL/GenBank/DDBJ databases">
        <authorList>
            <person name="Zhu J."/>
            <person name="Qi W."/>
            <person name="Song R."/>
        </authorList>
    </citation>
    <scope>NUCLEOTIDE SEQUENCE [LARGE SCALE GENOMIC DNA]</scope>
</reference>
<sequence>MQTGSNALHLAAFDGRLAAVKQLLEWDPKLVDARTKSGWWGPGATPFIYAAVNGHVEVLKVLYAKGGEDLLTQTDKFGRTALHKAVSYSRSAVVSLLLEWGGSALLDIKDKIGKTPWDEAASKPEIREIMVKYK</sequence>
<dbReference type="OrthoDB" id="430364at2759"/>
<dbReference type="Pfam" id="PF13637">
    <property type="entry name" value="Ank_4"/>
    <property type="match status" value="1"/>
</dbReference>
<dbReference type="PANTHER" id="PTHR24173:SF74">
    <property type="entry name" value="ANKYRIN REPEAT DOMAIN-CONTAINING PROTEIN 16"/>
    <property type="match status" value="1"/>
</dbReference>
<feature type="repeat" description="ANK" evidence="3">
    <location>
        <begin position="42"/>
        <end position="68"/>
    </location>
</feature>
<accession>A0A0G4GL27</accession>
<feature type="repeat" description="ANK" evidence="3">
    <location>
        <begin position="77"/>
        <end position="101"/>
    </location>
</feature>
<gene>
    <name evidence="4" type="ORF">Vbra_10061</name>
</gene>
<dbReference type="STRING" id="1169540.A0A0G4GL27"/>
<dbReference type="EMBL" id="CDMY01000705">
    <property type="protein sequence ID" value="CEM30734.1"/>
    <property type="molecule type" value="Genomic_DNA"/>
</dbReference>
<dbReference type="InterPro" id="IPR002110">
    <property type="entry name" value="Ankyrin_rpt"/>
</dbReference>
<dbReference type="Pfam" id="PF00023">
    <property type="entry name" value="Ank"/>
    <property type="match status" value="1"/>
</dbReference>
<dbReference type="Gene3D" id="1.25.40.20">
    <property type="entry name" value="Ankyrin repeat-containing domain"/>
    <property type="match status" value="1"/>
</dbReference>
<dbReference type="PhylomeDB" id="A0A0G4GL27"/>
<evidence type="ECO:0000313" key="5">
    <source>
        <dbReference type="Proteomes" id="UP000041254"/>
    </source>
</evidence>
<dbReference type="AlphaFoldDB" id="A0A0G4GL27"/>
<dbReference type="SMART" id="SM00248">
    <property type="entry name" value="ANK"/>
    <property type="match status" value="3"/>
</dbReference>
<dbReference type="SUPFAM" id="SSF48403">
    <property type="entry name" value="Ankyrin repeat"/>
    <property type="match status" value="1"/>
</dbReference>
<protein>
    <submittedName>
        <fullName evidence="4">Uncharacterized protein</fullName>
    </submittedName>
</protein>
<dbReference type="InParanoid" id="A0A0G4GL27"/>
<evidence type="ECO:0000256" key="2">
    <source>
        <dbReference type="ARBA" id="ARBA00023043"/>
    </source>
</evidence>